<sequence>MPSTPFFISDTSPLISYSPDGSWTGAYRAKGDGWDETFHTTSSSEAIISVNITASALNFHITSPSVDSDTCEIQYRLNGSDWSDGCTSSNTKYVTKGLPRGIHEIEMKGREGGKGLEFLGISGELPILNPGTAINQTIDNLSSLLTYTPSDQWTKMNTASDGLVEPYANYTFKTMYDNEGLNEFYGNSMAGTTVQDAKVDLRFQAEAVYVYGLSGPSGGSAEILLDGEIQNNINTLNPWEIHGSLLYAGGGFDPNITHTLSFVNTQQGGQLIIDYALLTISQKGKTSNLPFIAGISGGVSALLIIIGFIWWSITYKNRNKNKKRSNTKRQKAQYVFANGIGKDGFISKSSSINVLSPISGFSESISGSGRSLNPSDGEYIWGTGRPAGLDLNSNRTPNISQSQSQSQSQSNTRTQTQTQTQTHTRNAGLDHDSPPPFRSPPPDYPDYIPYYPPNTSSSAASPSASNVGSGKSAYYNKSPHRPEISADSSGWIHNASKTLSPSPSMKSRASPLIERMNPLSSARSNKPEYDDIALDNYSSYSRSEQRSIPITPPPIPSEYGDYTPTTSTTPYSKYTTSPSTASTDQSVAVQSIAKRGSKPPNVARLWPSRDAVPSAYQNSLATTIKTEPSLHRMNTTGGQSSIAPYPPGSSINLPSMQESIISPSAPESPMAGARAEGGLGRGASIKSSKSIGTMRSWFSGLIFAPPGSNSGLISSLPSVPSTPILPQAAARPDSGIFPLALNGSVGSIPLRSSPAGTPTQMVPGTATRSIFSSPLTARTMGSGYGYGYGYGGNQTPRSGNNSPFANLGNVNGMNTRPLPSRSTTDSSGYTYGSNEGNNMFIELNPNSPIGESRPGSEWTNGGKLY</sequence>
<feature type="region of interest" description="Disordered" evidence="1">
    <location>
        <begin position="797"/>
        <end position="865"/>
    </location>
</feature>
<keyword evidence="2" id="KW-1133">Transmembrane helix</keyword>
<feature type="compositionally biased region" description="Low complexity" evidence="1">
    <location>
        <begin position="658"/>
        <end position="674"/>
    </location>
</feature>
<proteinExistence type="predicted"/>
<protein>
    <submittedName>
        <fullName evidence="3">Uncharacterized protein</fullName>
    </submittedName>
</protein>
<feature type="region of interest" description="Disordered" evidence="1">
    <location>
        <begin position="363"/>
        <end position="488"/>
    </location>
</feature>
<feature type="region of interest" description="Disordered" evidence="1">
    <location>
        <begin position="543"/>
        <end position="582"/>
    </location>
</feature>
<gene>
    <name evidence="3" type="ORF">IL334_001699</name>
</gene>
<evidence type="ECO:0000256" key="2">
    <source>
        <dbReference type="SAM" id="Phobius"/>
    </source>
</evidence>
<feature type="transmembrane region" description="Helical" evidence="2">
    <location>
        <begin position="291"/>
        <end position="313"/>
    </location>
</feature>
<evidence type="ECO:0000256" key="1">
    <source>
        <dbReference type="SAM" id="MobiDB-lite"/>
    </source>
</evidence>
<feature type="compositionally biased region" description="Low complexity" evidence="1">
    <location>
        <begin position="820"/>
        <end position="833"/>
    </location>
</feature>
<dbReference type="GeneID" id="87953830"/>
<feature type="compositionally biased region" description="Low complexity" evidence="1">
    <location>
        <begin position="456"/>
        <end position="465"/>
    </location>
</feature>
<dbReference type="Proteomes" id="UP001329825">
    <property type="component" value="Chromosome 2"/>
</dbReference>
<evidence type="ECO:0000313" key="4">
    <source>
        <dbReference type="Proteomes" id="UP001329825"/>
    </source>
</evidence>
<feature type="compositionally biased region" description="Polar residues" evidence="1">
    <location>
        <begin position="630"/>
        <end position="642"/>
    </location>
</feature>
<reference evidence="3 4" key="1">
    <citation type="submission" date="2024-01" db="EMBL/GenBank/DDBJ databases">
        <title>Comparative genomics of Cryptococcus and Kwoniella reveals pathogenesis evolution and contrasting modes of karyotype evolution via chromosome fusion or intercentromeric recombination.</title>
        <authorList>
            <person name="Coelho M.A."/>
            <person name="David-Palma M."/>
            <person name="Shea T."/>
            <person name="Bowers K."/>
            <person name="McGinley-Smith S."/>
            <person name="Mohammad A.W."/>
            <person name="Gnirke A."/>
            <person name="Yurkov A.M."/>
            <person name="Nowrousian M."/>
            <person name="Sun S."/>
            <person name="Cuomo C.A."/>
            <person name="Heitman J."/>
        </authorList>
    </citation>
    <scope>NUCLEOTIDE SEQUENCE [LARGE SCALE GENOMIC DNA]</scope>
    <source>
        <strain evidence="3">CBS 11374</strain>
    </source>
</reference>
<feature type="compositionally biased region" description="Pro residues" evidence="1">
    <location>
        <begin position="434"/>
        <end position="444"/>
    </location>
</feature>
<feature type="compositionally biased region" description="Low complexity" evidence="1">
    <location>
        <begin position="562"/>
        <end position="582"/>
    </location>
</feature>
<organism evidence="3 4">
    <name type="scientific">Kwoniella shivajii</name>
    <dbReference type="NCBI Taxonomy" id="564305"/>
    <lineage>
        <taxon>Eukaryota</taxon>
        <taxon>Fungi</taxon>
        <taxon>Dikarya</taxon>
        <taxon>Basidiomycota</taxon>
        <taxon>Agaricomycotina</taxon>
        <taxon>Tremellomycetes</taxon>
        <taxon>Tremellales</taxon>
        <taxon>Cryptococcaceae</taxon>
        <taxon>Kwoniella</taxon>
    </lineage>
</organism>
<feature type="compositionally biased region" description="Polar residues" evidence="1">
    <location>
        <begin position="797"/>
        <end position="814"/>
    </location>
</feature>
<accession>A0ABZ1CSM9</accession>
<name>A0ABZ1CSM9_9TREE</name>
<feature type="region of interest" description="Disordered" evidence="1">
    <location>
        <begin position="630"/>
        <end position="684"/>
    </location>
</feature>
<feature type="compositionally biased region" description="Low complexity" evidence="1">
    <location>
        <begin position="400"/>
        <end position="422"/>
    </location>
</feature>
<keyword evidence="4" id="KW-1185">Reference proteome</keyword>
<keyword evidence="2" id="KW-0472">Membrane</keyword>
<dbReference type="RefSeq" id="XP_062789505.1">
    <property type="nucleotide sequence ID" value="XM_062933454.1"/>
</dbReference>
<dbReference type="EMBL" id="CP141882">
    <property type="protein sequence ID" value="WRT64765.1"/>
    <property type="molecule type" value="Genomic_DNA"/>
</dbReference>
<evidence type="ECO:0000313" key="3">
    <source>
        <dbReference type="EMBL" id="WRT64765.1"/>
    </source>
</evidence>
<keyword evidence="2" id="KW-0812">Transmembrane</keyword>
<dbReference type="Gene3D" id="2.60.120.260">
    <property type="entry name" value="Galactose-binding domain-like"/>
    <property type="match status" value="1"/>
</dbReference>